<feature type="domain" description="Staphylococcal/Streptococcal toxin beta-grasp" evidence="8">
    <location>
        <begin position="114"/>
        <end position="231"/>
    </location>
</feature>
<feature type="signal peptide" evidence="6">
    <location>
        <begin position="1"/>
        <end position="21"/>
    </location>
</feature>
<dbReference type="GO" id="GO:0090729">
    <property type="term" value="F:toxin activity"/>
    <property type="evidence" value="ECO:0007669"/>
    <property type="project" value="UniProtKB-KW"/>
</dbReference>
<dbReference type="InterPro" id="IPR006173">
    <property type="entry name" value="Staph_tox_OB"/>
</dbReference>
<evidence type="ECO:0000256" key="1">
    <source>
        <dbReference type="ARBA" id="ARBA00008401"/>
    </source>
</evidence>
<accession>A0A418JIQ0</accession>
<proteinExistence type="inferred from homology"/>
<gene>
    <name evidence="9" type="ORF">BUZ57_06955</name>
</gene>
<dbReference type="Pfam" id="PF01123">
    <property type="entry name" value="Stap_Strp_toxin"/>
    <property type="match status" value="1"/>
</dbReference>
<dbReference type="RefSeq" id="WP_119635462.1">
    <property type="nucleotide sequence ID" value="NZ_JAHCNS010000013.1"/>
</dbReference>
<dbReference type="Pfam" id="PF02876">
    <property type="entry name" value="Stap_Strp_tox_C"/>
    <property type="match status" value="1"/>
</dbReference>
<dbReference type="InterPro" id="IPR006177">
    <property type="entry name" value="Toxin_bac"/>
</dbReference>
<dbReference type="InterPro" id="IPR006123">
    <property type="entry name" value="Toxin_b-grasp_Staph/Strep"/>
</dbReference>
<dbReference type="InterPro" id="IPR006126">
    <property type="entry name" value="Staph/Strept_toxin_CS"/>
</dbReference>
<dbReference type="SUPFAM" id="SSF50203">
    <property type="entry name" value="Bacterial enterotoxins"/>
    <property type="match status" value="1"/>
</dbReference>
<evidence type="ECO:0000256" key="2">
    <source>
        <dbReference type="ARBA" id="ARBA00022633"/>
    </source>
</evidence>
<dbReference type="PRINTS" id="PR00279">
    <property type="entry name" value="BACTRLTOXIN"/>
</dbReference>
<dbReference type="InterPro" id="IPR016091">
    <property type="entry name" value="SuperAg_toxin_C"/>
</dbReference>
<reference evidence="9 10" key="1">
    <citation type="journal article" date="2016" name="Front. Microbiol.">
        <title>Comprehensive Phylogenetic Analysis of Bovine Non-aureus Staphylococci Species Based on Whole-Genome Sequencing.</title>
        <authorList>
            <person name="Naushad S."/>
            <person name="Barkema H.W."/>
            <person name="Luby C."/>
            <person name="Condas L.A."/>
            <person name="Nobrega D.B."/>
            <person name="Carson D.A."/>
            <person name="De Buck J."/>
        </authorList>
    </citation>
    <scope>NUCLEOTIDE SEQUENCE [LARGE SCALE GENOMIC DNA]</scope>
    <source>
        <strain evidence="9 10">SNUC 5959</strain>
    </source>
</reference>
<name>A0A418JIQ0_STAHY</name>
<protein>
    <submittedName>
        <fullName evidence="9">Exotoxin</fullName>
    </submittedName>
</protein>
<keyword evidence="3" id="KW-0800">Toxin</keyword>
<dbReference type="PROSITE" id="PS00278">
    <property type="entry name" value="STAPH_STREP_TOXIN_2"/>
    <property type="match status" value="1"/>
</dbReference>
<organism evidence="9 10">
    <name type="scientific">Staphylococcus hyicus</name>
    <dbReference type="NCBI Taxonomy" id="1284"/>
    <lineage>
        <taxon>Bacteria</taxon>
        <taxon>Bacillati</taxon>
        <taxon>Bacillota</taxon>
        <taxon>Bacilli</taxon>
        <taxon>Bacillales</taxon>
        <taxon>Staphylococcaceae</taxon>
        <taxon>Staphylococcus</taxon>
    </lineage>
</organism>
<dbReference type="Gene3D" id="3.10.20.120">
    <property type="match status" value="1"/>
</dbReference>
<keyword evidence="2" id="KW-0766">Superantigen</keyword>
<evidence type="ECO:0000259" key="8">
    <source>
        <dbReference type="Pfam" id="PF02876"/>
    </source>
</evidence>
<comment type="similarity">
    <text evidence="1">Belongs to the staphylococcal/streptococcal toxin family.</text>
</comment>
<dbReference type="Proteomes" id="UP000285625">
    <property type="component" value="Unassembled WGS sequence"/>
</dbReference>
<feature type="domain" description="Staphylococcal/Streptococcal toxin OB-fold" evidence="7">
    <location>
        <begin position="27"/>
        <end position="103"/>
    </location>
</feature>
<evidence type="ECO:0000259" key="7">
    <source>
        <dbReference type="Pfam" id="PF01123"/>
    </source>
</evidence>
<keyword evidence="4 6" id="KW-0732">Signal</keyword>
<sequence>MKAFIPFFVLLILASNNIAKADPGVQNLRNYYGSYKYENHKNKTSLNDPLTHELTFDIGDYKITTEFENETDVAKLKGKNVDIFGISFQNGFSNKRYMYGGVTDSSEKLSEPRNIPINLSINGKNETVVTDKVSTDKKKVTAQEIDIKLRKYLQDEYNIYGHNKTNRGNQYGNKSKFASGFDTGKVLFHMNNGSNFSYDLFDYGYGQPENFLKIYKDNKTIDSEDFHLDVDISFSGKS</sequence>
<comment type="caution">
    <text evidence="9">The sequence shown here is derived from an EMBL/GenBank/DDBJ whole genome shotgun (WGS) entry which is preliminary data.</text>
</comment>
<dbReference type="Gene3D" id="2.40.50.110">
    <property type="match status" value="1"/>
</dbReference>
<keyword evidence="5" id="KW-0260">Enterotoxin</keyword>
<dbReference type="EMBL" id="QXVO01000018">
    <property type="protein sequence ID" value="RIO45608.1"/>
    <property type="molecule type" value="Genomic_DNA"/>
</dbReference>
<dbReference type="PRINTS" id="PR01898">
    <property type="entry name" value="SAGSUPRFAMLY"/>
</dbReference>
<evidence type="ECO:0000256" key="3">
    <source>
        <dbReference type="ARBA" id="ARBA00022656"/>
    </source>
</evidence>
<evidence type="ECO:0000256" key="6">
    <source>
        <dbReference type="SAM" id="SignalP"/>
    </source>
</evidence>
<evidence type="ECO:0000313" key="10">
    <source>
        <dbReference type="Proteomes" id="UP000285625"/>
    </source>
</evidence>
<evidence type="ECO:0000256" key="4">
    <source>
        <dbReference type="ARBA" id="ARBA00022729"/>
    </source>
</evidence>
<feature type="chain" id="PRO_5019152534" evidence="6">
    <location>
        <begin position="22"/>
        <end position="238"/>
    </location>
</feature>
<dbReference type="InterPro" id="IPR008992">
    <property type="entry name" value="Enterotoxin"/>
</dbReference>
<dbReference type="SUPFAM" id="SSF54334">
    <property type="entry name" value="Superantigen toxins, C-terminal domain"/>
    <property type="match status" value="1"/>
</dbReference>
<evidence type="ECO:0000256" key="5">
    <source>
        <dbReference type="ARBA" id="ARBA00022861"/>
    </source>
</evidence>
<evidence type="ECO:0000313" key="9">
    <source>
        <dbReference type="EMBL" id="RIO45608.1"/>
    </source>
</evidence>
<dbReference type="GO" id="GO:0005576">
    <property type="term" value="C:extracellular region"/>
    <property type="evidence" value="ECO:0007669"/>
    <property type="project" value="InterPro"/>
</dbReference>
<dbReference type="AlphaFoldDB" id="A0A418JIQ0"/>
<dbReference type="InterPro" id="IPR013307">
    <property type="entry name" value="Superantigen_bac"/>
</dbReference>